<accession>A0A2I0XJE5</accession>
<keyword evidence="1" id="KW-0378">Hydrolase</keyword>
<gene>
    <name evidence="1" type="ORF">MA16_Dca019480</name>
</gene>
<dbReference type="Proteomes" id="UP000233837">
    <property type="component" value="Unassembled WGS sequence"/>
</dbReference>
<keyword evidence="1" id="KW-0067">ATP-binding</keyword>
<organism evidence="1 2">
    <name type="scientific">Dendrobium catenatum</name>
    <dbReference type="NCBI Taxonomy" id="906689"/>
    <lineage>
        <taxon>Eukaryota</taxon>
        <taxon>Viridiplantae</taxon>
        <taxon>Streptophyta</taxon>
        <taxon>Embryophyta</taxon>
        <taxon>Tracheophyta</taxon>
        <taxon>Spermatophyta</taxon>
        <taxon>Magnoliopsida</taxon>
        <taxon>Liliopsida</taxon>
        <taxon>Asparagales</taxon>
        <taxon>Orchidaceae</taxon>
        <taxon>Epidendroideae</taxon>
        <taxon>Malaxideae</taxon>
        <taxon>Dendrobiinae</taxon>
        <taxon>Dendrobium</taxon>
    </lineage>
</organism>
<evidence type="ECO:0000313" key="1">
    <source>
        <dbReference type="EMBL" id="PKU88030.1"/>
    </source>
</evidence>
<sequence>MPEAYDKEGGVNQEKRFAVAMQRYRDSRSSDKMNPFAELEAWEEHQIGKASLRYGSKNKKLSSDDYQLV</sequence>
<keyword evidence="1" id="KW-0347">Helicase</keyword>
<keyword evidence="1" id="KW-0547">Nucleotide-binding</keyword>
<dbReference type="EMBL" id="KZ501829">
    <property type="protein sequence ID" value="PKU88030.1"/>
    <property type="molecule type" value="Genomic_DNA"/>
</dbReference>
<reference evidence="1 2" key="1">
    <citation type="journal article" date="2016" name="Sci. Rep.">
        <title>The Dendrobium catenatum Lindl. genome sequence provides insights into polysaccharide synthase, floral development and adaptive evolution.</title>
        <authorList>
            <person name="Zhang G.Q."/>
            <person name="Xu Q."/>
            <person name="Bian C."/>
            <person name="Tsai W.C."/>
            <person name="Yeh C.M."/>
            <person name="Liu K.W."/>
            <person name="Yoshida K."/>
            <person name="Zhang L.S."/>
            <person name="Chang S.B."/>
            <person name="Chen F."/>
            <person name="Shi Y."/>
            <person name="Su Y.Y."/>
            <person name="Zhang Y.Q."/>
            <person name="Chen L.J."/>
            <person name="Yin Y."/>
            <person name="Lin M."/>
            <person name="Huang H."/>
            <person name="Deng H."/>
            <person name="Wang Z.W."/>
            <person name="Zhu S.L."/>
            <person name="Zhao X."/>
            <person name="Deng C."/>
            <person name="Niu S.C."/>
            <person name="Huang J."/>
            <person name="Wang M."/>
            <person name="Liu G.H."/>
            <person name="Yang H.J."/>
            <person name="Xiao X.J."/>
            <person name="Hsiao Y.Y."/>
            <person name="Wu W.L."/>
            <person name="Chen Y.Y."/>
            <person name="Mitsuda N."/>
            <person name="Ohme-Takagi M."/>
            <person name="Luo Y.B."/>
            <person name="Van de Peer Y."/>
            <person name="Liu Z.J."/>
        </authorList>
    </citation>
    <scope>NUCLEOTIDE SEQUENCE [LARGE SCALE GENOMIC DNA]</scope>
    <source>
        <tissue evidence="1">The whole plant</tissue>
    </source>
</reference>
<dbReference type="AlphaFoldDB" id="A0A2I0XJE5"/>
<proteinExistence type="predicted"/>
<keyword evidence="2" id="KW-1185">Reference proteome</keyword>
<evidence type="ECO:0000313" key="2">
    <source>
        <dbReference type="Proteomes" id="UP000233837"/>
    </source>
</evidence>
<reference evidence="1 2" key="2">
    <citation type="journal article" date="2017" name="Nature">
        <title>The Apostasia genome and the evolution of orchids.</title>
        <authorList>
            <person name="Zhang G.Q."/>
            <person name="Liu K.W."/>
            <person name="Li Z."/>
            <person name="Lohaus R."/>
            <person name="Hsiao Y.Y."/>
            <person name="Niu S.C."/>
            <person name="Wang J.Y."/>
            <person name="Lin Y.C."/>
            <person name="Xu Q."/>
            <person name="Chen L.J."/>
            <person name="Yoshida K."/>
            <person name="Fujiwara S."/>
            <person name="Wang Z.W."/>
            <person name="Zhang Y.Q."/>
            <person name="Mitsuda N."/>
            <person name="Wang M."/>
            <person name="Liu G.H."/>
            <person name="Pecoraro L."/>
            <person name="Huang H.X."/>
            <person name="Xiao X.J."/>
            <person name="Lin M."/>
            <person name="Wu X.Y."/>
            <person name="Wu W.L."/>
            <person name="Chen Y.Y."/>
            <person name="Chang S.B."/>
            <person name="Sakamoto S."/>
            <person name="Ohme-Takagi M."/>
            <person name="Yagi M."/>
            <person name="Zeng S.J."/>
            <person name="Shen C.Y."/>
            <person name="Yeh C.M."/>
            <person name="Luo Y.B."/>
            <person name="Tsai W.C."/>
            <person name="Van de Peer Y."/>
            <person name="Liu Z.J."/>
        </authorList>
    </citation>
    <scope>NUCLEOTIDE SEQUENCE [LARGE SCALE GENOMIC DNA]</scope>
    <source>
        <tissue evidence="1">The whole plant</tissue>
    </source>
</reference>
<name>A0A2I0XJE5_9ASPA</name>
<dbReference type="STRING" id="906689.A0A2I0XJE5"/>
<protein>
    <submittedName>
        <fullName evidence="1">Pre-mRNA-splicing factor ATP-dependent RNA helicase DHX16</fullName>
    </submittedName>
</protein>
<dbReference type="GO" id="GO:0004386">
    <property type="term" value="F:helicase activity"/>
    <property type="evidence" value="ECO:0007669"/>
    <property type="project" value="UniProtKB-KW"/>
</dbReference>